<comment type="caution">
    <text evidence="5">The sequence shown here is derived from an EMBL/GenBank/DDBJ whole genome shotgun (WGS) entry which is preliminary data.</text>
</comment>
<name>A0A558AKG7_9PSEU</name>
<dbReference type="InterPro" id="IPR002018">
    <property type="entry name" value="CarbesteraseB"/>
</dbReference>
<evidence type="ECO:0000313" key="6">
    <source>
        <dbReference type="Proteomes" id="UP000318578"/>
    </source>
</evidence>
<dbReference type="OrthoDB" id="4308422at2"/>
<accession>A0A558AKG7</accession>
<feature type="domain" description="Carboxylesterase type B" evidence="4">
    <location>
        <begin position="2"/>
        <end position="309"/>
    </location>
</feature>
<comment type="similarity">
    <text evidence="1 3">Belongs to the type-B carboxylesterase/lipase family.</text>
</comment>
<dbReference type="InterPro" id="IPR050309">
    <property type="entry name" value="Type-B_Carboxylest/Lipase"/>
</dbReference>
<dbReference type="AlphaFoldDB" id="A0A558AKG7"/>
<dbReference type="Gene3D" id="3.40.50.1820">
    <property type="entry name" value="alpha/beta hydrolase"/>
    <property type="match status" value="1"/>
</dbReference>
<dbReference type="GO" id="GO:0016787">
    <property type="term" value="F:hydrolase activity"/>
    <property type="evidence" value="ECO:0007669"/>
    <property type="project" value="UniProtKB-KW"/>
</dbReference>
<sequence length="459" mass="48589">MVTISSGELRGAVAESGLTVFRGVPYARAARFAPPGPVEPWTGVRDATEHGEISPQPPFRIGSVTGMPEEGLRHGEDCLNLTIVTPAADGRKRPVLVWLPGGAYVTGAGSLAFYDGQRLAAEGDVVFVGVNYRLGALGYLKLDGVSPGNLGLLDQLAALRWVRDNIERFGGDPGQVTLFGQSAGAHSIACLMAMPAADGLFRRAILQSAPMAMKIAKPARARRVARYFTRALRTDPRTAGIGEILAAQQQAIVRAAGPGGLYSVPPFCPVAETDPLPGVAGWLPAAVRRARDVDVIIGTTRAEMNTFLNGKPGVTQLEAIPFLGGAGTAAAKTAITRWMFDAPSRRFADALAAAGGRVFTYRFDWAAPASGFGACHCIELPFLLGDREAWAGAPMLAGVEWDGMAELGRALRGAWLSFAKTGEPFLGWQRHSPRAPFGYTWAEIGPDRESRLGRTAGVG</sequence>
<dbReference type="Pfam" id="PF00135">
    <property type="entry name" value="COesterase"/>
    <property type="match status" value="1"/>
</dbReference>
<dbReference type="Proteomes" id="UP000318578">
    <property type="component" value="Unassembled WGS sequence"/>
</dbReference>
<keyword evidence="6" id="KW-1185">Reference proteome</keyword>
<dbReference type="InterPro" id="IPR019826">
    <property type="entry name" value="Carboxylesterase_B_AS"/>
</dbReference>
<dbReference type="EC" id="3.1.1.-" evidence="3"/>
<evidence type="ECO:0000313" key="5">
    <source>
        <dbReference type="EMBL" id="TVT24753.1"/>
    </source>
</evidence>
<evidence type="ECO:0000256" key="3">
    <source>
        <dbReference type="RuleBase" id="RU361235"/>
    </source>
</evidence>
<reference evidence="5 6" key="1">
    <citation type="submission" date="2019-07" db="EMBL/GenBank/DDBJ databases">
        <title>New species of Amycolatopsis and Streptomyces.</title>
        <authorList>
            <person name="Duangmal K."/>
            <person name="Teo W.F.A."/>
            <person name="Lipun K."/>
        </authorList>
    </citation>
    <scope>NUCLEOTIDE SEQUENCE [LARGE SCALE GENOMIC DNA]</scope>
    <source>
        <strain evidence="5 6">JCM 30562</strain>
    </source>
</reference>
<evidence type="ECO:0000256" key="2">
    <source>
        <dbReference type="ARBA" id="ARBA00022801"/>
    </source>
</evidence>
<evidence type="ECO:0000256" key="1">
    <source>
        <dbReference type="ARBA" id="ARBA00005964"/>
    </source>
</evidence>
<dbReference type="InterPro" id="IPR029058">
    <property type="entry name" value="AB_hydrolase_fold"/>
</dbReference>
<dbReference type="EMBL" id="VJZA01000005">
    <property type="protein sequence ID" value="TVT24753.1"/>
    <property type="molecule type" value="Genomic_DNA"/>
</dbReference>
<dbReference type="PROSITE" id="PS00122">
    <property type="entry name" value="CARBOXYLESTERASE_B_1"/>
    <property type="match status" value="1"/>
</dbReference>
<evidence type="ECO:0000259" key="4">
    <source>
        <dbReference type="Pfam" id="PF00135"/>
    </source>
</evidence>
<protein>
    <recommendedName>
        <fullName evidence="3">Carboxylic ester hydrolase</fullName>
        <ecNumber evidence="3">3.1.1.-</ecNumber>
    </recommendedName>
</protein>
<dbReference type="SUPFAM" id="SSF53474">
    <property type="entry name" value="alpha/beta-Hydrolases"/>
    <property type="match status" value="1"/>
</dbReference>
<keyword evidence="2 3" id="KW-0378">Hydrolase</keyword>
<organism evidence="5 6">
    <name type="scientific">Amycolatopsis acidiphila</name>
    <dbReference type="NCBI Taxonomy" id="715473"/>
    <lineage>
        <taxon>Bacteria</taxon>
        <taxon>Bacillati</taxon>
        <taxon>Actinomycetota</taxon>
        <taxon>Actinomycetes</taxon>
        <taxon>Pseudonocardiales</taxon>
        <taxon>Pseudonocardiaceae</taxon>
        <taxon>Amycolatopsis</taxon>
    </lineage>
</organism>
<gene>
    <name evidence="5" type="ORF">FNH06_05065</name>
</gene>
<proteinExistence type="inferred from homology"/>
<dbReference type="PANTHER" id="PTHR11559">
    <property type="entry name" value="CARBOXYLESTERASE"/>
    <property type="match status" value="1"/>
</dbReference>